<name>A0A1L2CUJ7_9CAUD</name>
<proteinExistence type="predicted"/>
<dbReference type="Proteomes" id="UP000223891">
    <property type="component" value="Segment"/>
</dbReference>
<sequence>MLYCQPNDFYSDMRYVSDNNSTFIKKLDVSEYKVPDDIDNIDPIPYLIKMVFNEPRTSETNRIFALRTFGTYNSLKVKETDRIMQVYFATVSNGCLHISNPSVSNIIFEDGVMYYTTTDEYADEYWFTLKDIAEDAYKNPYSMYAYVTLNENIFKPDNLMAKIPFNLLQHLV</sequence>
<accession>A0A1L2CUJ7</accession>
<dbReference type="EMBL" id="KU574722">
    <property type="protein sequence ID" value="AMM43679.1"/>
    <property type="molecule type" value="Genomic_DNA"/>
</dbReference>
<reference evidence="2" key="1">
    <citation type="submission" date="2016-01" db="EMBL/GenBank/DDBJ databases">
        <title>Isolation and Characterization of Enterobacteria phage CBB.</title>
        <authorList>
            <person name="Buttimer C.T.H."/>
            <person name="Hendrix H."/>
            <person name="Alexandre H."/>
            <person name="O'Mahony J."/>
            <person name="Lavigne R."/>
            <person name="Coffey A."/>
        </authorList>
    </citation>
    <scope>NUCLEOTIDE SEQUENCE [LARGE SCALE GENOMIC DNA]</scope>
</reference>
<keyword evidence="2" id="KW-1185">Reference proteome</keyword>
<evidence type="ECO:0000313" key="2">
    <source>
        <dbReference type="Proteomes" id="UP000223891"/>
    </source>
</evidence>
<gene>
    <name evidence="1" type="ORF">CBB_114</name>
</gene>
<organism evidence="1 2">
    <name type="scientific">Pectobacterium phage vB_PcaM_CBB</name>
    <dbReference type="NCBI Taxonomy" id="2772511"/>
    <lineage>
        <taxon>Viruses</taxon>
        <taxon>Duplodnaviria</taxon>
        <taxon>Heunggongvirae</taxon>
        <taxon>Uroviricota</taxon>
        <taxon>Caudoviricetes</taxon>
        <taxon>Mimasvirus</taxon>
        <taxon>Mimasvirus CBB</taxon>
    </lineage>
</organism>
<evidence type="ECO:0000313" key="1">
    <source>
        <dbReference type="EMBL" id="AMM43679.1"/>
    </source>
</evidence>
<protein>
    <submittedName>
        <fullName evidence="1">Uncharacterized protein</fullName>
    </submittedName>
</protein>